<dbReference type="AlphaFoldDB" id="A0AAV7RNX4"/>
<evidence type="ECO:0000313" key="2">
    <source>
        <dbReference type="EMBL" id="KAJ1154272.1"/>
    </source>
</evidence>
<dbReference type="Proteomes" id="UP001066276">
    <property type="component" value="Chromosome 5"/>
</dbReference>
<reference evidence="2" key="1">
    <citation type="journal article" date="2022" name="bioRxiv">
        <title>Sequencing and chromosome-scale assembly of the giantPleurodeles waltlgenome.</title>
        <authorList>
            <person name="Brown T."/>
            <person name="Elewa A."/>
            <person name="Iarovenko S."/>
            <person name="Subramanian E."/>
            <person name="Araus A.J."/>
            <person name="Petzold A."/>
            <person name="Susuki M."/>
            <person name="Suzuki K.-i.T."/>
            <person name="Hayashi T."/>
            <person name="Toyoda A."/>
            <person name="Oliveira C."/>
            <person name="Osipova E."/>
            <person name="Leigh N.D."/>
            <person name="Simon A."/>
            <person name="Yun M.H."/>
        </authorList>
    </citation>
    <scope>NUCLEOTIDE SEQUENCE</scope>
    <source>
        <strain evidence="2">20211129_DDA</strain>
        <tissue evidence="2">Liver</tissue>
    </source>
</reference>
<sequence>MPLLKNHRLCLCRNSLLRPRQNPLGRQRFAGNSSPHPILPGRKRGTNCCGFGIPSGRGRKPRSYTSTMLLPTM</sequence>
<evidence type="ECO:0000313" key="3">
    <source>
        <dbReference type="Proteomes" id="UP001066276"/>
    </source>
</evidence>
<gene>
    <name evidence="2" type="ORF">NDU88_007026</name>
</gene>
<name>A0AAV7RNX4_PLEWA</name>
<keyword evidence="3" id="KW-1185">Reference proteome</keyword>
<organism evidence="2 3">
    <name type="scientific">Pleurodeles waltl</name>
    <name type="common">Iberian ribbed newt</name>
    <dbReference type="NCBI Taxonomy" id="8319"/>
    <lineage>
        <taxon>Eukaryota</taxon>
        <taxon>Metazoa</taxon>
        <taxon>Chordata</taxon>
        <taxon>Craniata</taxon>
        <taxon>Vertebrata</taxon>
        <taxon>Euteleostomi</taxon>
        <taxon>Amphibia</taxon>
        <taxon>Batrachia</taxon>
        <taxon>Caudata</taxon>
        <taxon>Salamandroidea</taxon>
        <taxon>Salamandridae</taxon>
        <taxon>Pleurodelinae</taxon>
        <taxon>Pleurodeles</taxon>
    </lineage>
</organism>
<comment type="caution">
    <text evidence="2">The sequence shown here is derived from an EMBL/GenBank/DDBJ whole genome shotgun (WGS) entry which is preliminary data.</text>
</comment>
<accession>A0AAV7RNX4</accession>
<protein>
    <submittedName>
        <fullName evidence="2">Uncharacterized protein</fullName>
    </submittedName>
</protein>
<feature type="region of interest" description="Disordered" evidence="1">
    <location>
        <begin position="22"/>
        <end position="44"/>
    </location>
</feature>
<dbReference type="EMBL" id="JANPWB010000009">
    <property type="protein sequence ID" value="KAJ1154272.1"/>
    <property type="molecule type" value="Genomic_DNA"/>
</dbReference>
<evidence type="ECO:0000256" key="1">
    <source>
        <dbReference type="SAM" id="MobiDB-lite"/>
    </source>
</evidence>
<proteinExistence type="predicted"/>